<proteinExistence type="predicted"/>
<dbReference type="SMART" id="SM00065">
    <property type="entry name" value="GAF"/>
    <property type="match status" value="1"/>
</dbReference>
<gene>
    <name evidence="2" type="ORF">HYZ11_08860</name>
</gene>
<evidence type="ECO:0000313" key="3">
    <source>
        <dbReference type="Proteomes" id="UP000782312"/>
    </source>
</evidence>
<protein>
    <submittedName>
        <fullName evidence="2">GAF domain-containing protein</fullName>
    </submittedName>
</protein>
<dbReference type="EMBL" id="JACPUR010000019">
    <property type="protein sequence ID" value="MBI3127698.1"/>
    <property type="molecule type" value="Genomic_DNA"/>
</dbReference>
<sequence length="203" mass="22134">MQKPAPKPTPSSKSYLEAIRKVTGELTSTLDVADVFKDVVRLTAEATKAKGSALRLLDERTRRLELSASWGLSAGYLAKGPIDGGSSLSACMNGDIVHIRDVRTDPRVQYPGEAAAEGIASMLSVPMVLRGRVIGVVRLYSAESRDYSEEEMEFLRALADLGALAIEHARLYSSLKADHESLIGEFHAWFESSVYPPESVPRL</sequence>
<dbReference type="Pfam" id="PF13185">
    <property type="entry name" value="GAF_2"/>
    <property type="match status" value="1"/>
</dbReference>
<dbReference type="AlphaFoldDB" id="A0A932I086"/>
<dbReference type="InterPro" id="IPR029016">
    <property type="entry name" value="GAF-like_dom_sf"/>
</dbReference>
<evidence type="ECO:0000313" key="2">
    <source>
        <dbReference type="EMBL" id="MBI3127698.1"/>
    </source>
</evidence>
<evidence type="ECO:0000259" key="1">
    <source>
        <dbReference type="SMART" id="SM00065"/>
    </source>
</evidence>
<dbReference type="InterPro" id="IPR003018">
    <property type="entry name" value="GAF"/>
</dbReference>
<organism evidence="2 3">
    <name type="scientific">Tectimicrobiota bacterium</name>
    <dbReference type="NCBI Taxonomy" id="2528274"/>
    <lineage>
        <taxon>Bacteria</taxon>
        <taxon>Pseudomonadati</taxon>
        <taxon>Nitrospinota/Tectimicrobiota group</taxon>
        <taxon>Candidatus Tectimicrobiota</taxon>
    </lineage>
</organism>
<comment type="caution">
    <text evidence="2">The sequence shown here is derived from an EMBL/GenBank/DDBJ whole genome shotgun (WGS) entry which is preliminary data.</text>
</comment>
<dbReference type="Proteomes" id="UP000782312">
    <property type="component" value="Unassembled WGS sequence"/>
</dbReference>
<name>A0A932I086_UNCTE</name>
<dbReference type="SUPFAM" id="SSF55781">
    <property type="entry name" value="GAF domain-like"/>
    <property type="match status" value="1"/>
</dbReference>
<reference evidence="2" key="1">
    <citation type="submission" date="2020-07" db="EMBL/GenBank/DDBJ databases">
        <title>Huge and variable diversity of episymbiotic CPR bacteria and DPANN archaea in groundwater ecosystems.</title>
        <authorList>
            <person name="He C.Y."/>
            <person name="Keren R."/>
            <person name="Whittaker M."/>
            <person name="Farag I.F."/>
            <person name="Doudna J."/>
            <person name="Cate J.H.D."/>
            <person name="Banfield J.F."/>
        </authorList>
    </citation>
    <scope>NUCLEOTIDE SEQUENCE</scope>
    <source>
        <strain evidence="2">NC_groundwater_763_Ag_S-0.2um_68_21</strain>
    </source>
</reference>
<dbReference type="Gene3D" id="3.30.450.40">
    <property type="match status" value="1"/>
</dbReference>
<feature type="domain" description="GAF" evidence="1">
    <location>
        <begin position="31"/>
        <end position="176"/>
    </location>
</feature>
<accession>A0A932I086</accession>